<keyword evidence="1" id="KW-0862">Zinc</keyword>
<sequence>MGKKWLRLIKEMEEKIKDKSSKINLTMQAFLTEKLDAIKAEYFEMQIKKSVQDYKDDLKNEIMEDIRMEFVCMKEDLLDAIKIEDEEKSRPTYAQIIKGIQEETENKQEILILPKKGTPIEDSNKVKEVIMKAVNPSNESLKISGFRRSGKKGVIIETKTTEDKNKILTGQIKDKLEKEGLEVTPPRKVKPKVIIFSINREDNNEEFITSLYRQNMQGTNITEEEFTNSCQYKFTTGRRDSKYINKVFEVTPEVRQVLLNKDKVYVGWVSHYIKDYIGVSRCYRCQAFGHIAKVCREKDNICSHCAQKGHMEKDCPNQEKDSRCANCHRFGKECRHLTYSKDCPAYLYALERYIYKTDYIKN</sequence>
<dbReference type="OrthoDB" id="7699172at2759"/>
<feature type="domain" description="CCHC-type" evidence="2">
    <location>
        <begin position="281"/>
        <end position="297"/>
    </location>
</feature>
<keyword evidence="1" id="KW-0479">Metal-binding</keyword>
<evidence type="ECO:0000256" key="1">
    <source>
        <dbReference type="PROSITE-ProRule" id="PRU00047"/>
    </source>
</evidence>
<evidence type="ECO:0000313" key="4">
    <source>
        <dbReference type="Proteomes" id="UP000792457"/>
    </source>
</evidence>
<reference evidence="3" key="2">
    <citation type="submission" date="2017-10" db="EMBL/GenBank/DDBJ databases">
        <title>Ladona fulva Genome sequencing and assembly.</title>
        <authorList>
            <person name="Murali S."/>
            <person name="Richards S."/>
            <person name="Bandaranaike D."/>
            <person name="Bellair M."/>
            <person name="Blankenburg K."/>
            <person name="Chao H."/>
            <person name="Dinh H."/>
            <person name="Doddapaneni H."/>
            <person name="Dugan-Rocha S."/>
            <person name="Elkadiri S."/>
            <person name="Gnanaolivu R."/>
            <person name="Hernandez B."/>
            <person name="Skinner E."/>
            <person name="Javaid M."/>
            <person name="Lee S."/>
            <person name="Li M."/>
            <person name="Ming W."/>
            <person name="Munidasa M."/>
            <person name="Muniz J."/>
            <person name="Nguyen L."/>
            <person name="Hughes D."/>
            <person name="Osuji N."/>
            <person name="Pu L.-L."/>
            <person name="Puazo M."/>
            <person name="Qu C."/>
            <person name="Quiroz J."/>
            <person name="Raj R."/>
            <person name="Weissenberger G."/>
            <person name="Xin Y."/>
            <person name="Zou X."/>
            <person name="Han Y."/>
            <person name="Worley K."/>
            <person name="Muzny D."/>
            <person name="Gibbs R."/>
        </authorList>
    </citation>
    <scope>NUCLEOTIDE SEQUENCE</scope>
    <source>
        <strain evidence="3">Sampled in the wild</strain>
    </source>
</reference>
<dbReference type="Proteomes" id="UP000792457">
    <property type="component" value="Unassembled WGS sequence"/>
</dbReference>
<accession>A0A8K0KSL5</accession>
<organism evidence="3 4">
    <name type="scientific">Ladona fulva</name>
    <name type="common">Scarce chaser dragonfly</name>
    <name type="synonym">Libellula fulva</name>
    <dbReference type="NCBI Taxonomy" id="123851"/>
    <lineage>
        <taxon>Eukaryota</taxon>
        <taxon>Metazoa</taxon>
        <taxon>Ecdysozoa</taxon>
        <taxon>Arthropoda</taxon>
        <taxon>Hexapoda</taxon>
        <taxon>Insecta</taxon>
        <taxon>Pterygota</taxon>
        <taxon>Palaeoptera</taxon>
        <taxon>Odonata</taxon>
        <taxon>Epiprocta</taxon>
        <taxon>Anisoptera</taxon>
        <taxon>Libelluloidea</taxon>
        <taxon>Libellulidae</taxon>
        <taxon>Ladona</taxon>
    </lineage>
</organism>
<dbReference type="Pfam" id="PF00098">
    <property type="entry name" value="zf-CCHC"/>
    <property type="match status" value="1"/>
</dbReference>
<protein>
    <recommendedName>
        <fullName evidence="2">CCHC-type domain-containing protein</fullName>
    </recommendedName>
</protein>
<dbReference type="InterPro" id="IPR001878">
    <property type="entry name" value="Znf_CCHC"/>
</dbReference>
<dbReference type="Gene3D" id="4.10.60.10">
    <property type="entry name" value="Zinc finger, CCHC-type"/>
    <property type="match status" value="1"/>
</dbReference>
<feature type="domain" description="CCHC-type" evidence="2">
    <location>
        <begin position="302"/>
        <end position="317"/>
    </location>
</feature>
<dbReference type="SMART" id="SM00343">
    <property type="entry name" value="ZnF_C2HC"/>
    <property type="match status" value="3"/>
</dbReference>
<dbReference type="PROSITE" id="PS50158">
    <property type="entry name" value="ZF_CCHC"/>
    <property type="match status" value="2"/>
</dbReference>
<dbReference type="GO" id="GO:0003676">
    <property type="term" value="F:nucleic acid binding"/>
    <property type="evidence" value="ECO:0007669"/>
    <property type="project" value="InterPro"/>
</dbReference>
<dbReference type="SUPFAM" id="SSF57756">
    <property type="entry name" value="Retrovirus zinc finger-like domains"/>
    <property type="match status" value="1"/>
</dbReference>
<evidence type="ECO:0000313" key="3">
    <source>
        <dbReference type="EMBL" id="KAG8239025.1"/>
    </source>
</evidence>
<keyword evidence="4" id="KW-1185">Reference proteome</keyword>
<dbReference type="GO" id="GO:0008270">
    <property type="term" value="F:zinc ion binding"/>
    <property type="evidence" value="ECO:0007669"/>
    <property type="project" value="UniProtKB-KW"/>
</dbReference>
<dbReference type="AlphaFoldDB" id="A0A8K0KSL5"/>
<gene>
    <name evidence="3" type="ORF">J437_LFUL018662</name>
</gene>
<dbReference type="InterPro" id="IPR036875">
    <property type="entry name" value="Znf_CCHC_sf"/>
</dbReference>
<proteinExistence type="predicted"/>
<reference evidence="3" key="1">
    <citation type="submission" date="2013-04" db="EMBL/GenBank/DDBJ databases">
        <authorList>
            <person name="Qu J."/>
            <person name="Murali S.C."/>
            <person name="Bandaranaike D."/>
            <person name="Bellair M."/>
            <person name="Blankenburg K."/>
            <person name="Chao H."/>
            <person name="Dinh H."/>
            <person name="Doddapaneni H."/>
            <person name="Downs B."/>
            <person name="Dugan-Rocha S."/>
            <person name="Elkadiri S."/>
            <person name="Gnanaolivu R.D."/>
            <person name="Hernandez B."/>
            <person name="Javaid M."/>
            <person name="Jayaseelan J.C."/>
            <person name="Lee S."/>
            <person name="Li M."/>
            <person name="Ming W."/>
            <person name="Munidasa M."/>
            <person name="Muniz J."/>
            <person name="Nguyen L."/>
            <person name="Ongeri F."/>
            <person name="Osuji N."/>
            <person name="Pu L.-L."/>
            <person name="Puazo M."/>
            <person name="Qu C."/>
            <person name="Quiroz J."/>
            <person name="Raj R."/>
            <person name="Weissenberger G."/>
            <person name="Xin Y."/>
            <person name="Zou X."/>
            <person name="Han Y."/>
            <person name="Richards S."/>
            <person name="Worley K."/>
            <person name="Muzny D."/>
            <person name="Gibbs R."/>
        </authorList>
    </citation>
    <scope>NUCLEOTIDE SEQUENCE</scope>
    <source>
        <strain evidence="3">Sampled in the wild</strain>
    </source>
</reference>
<comment type="caution">
    <text evidence="3">The sequence shown here is derived from an EMBL/GenBank/DDBJ whole genome shotgun (WGS) entry which is preliminary data.</text>
</comment>
<dbReference type="EMBL" id="KZ309488">
    <property type="protein sequence ID" value="KAG8239025.1"/>
    <property type="molecule type" value="Genomic_DNA"/>
</dbReference>
<evidence type="ECO:0000259" key="2">
    <source>
        <dbReference type="PROSITE" id="PS50158"/>
    </source>
</evidence>
<keyword evidence="1" id="KW-0863">Zinc-finger</keyword>
<name>A0A8K0KSL5_LADFU</name>